<name>A0A173VZV0_PARDI</name>
<dbReference type="GO" id="GO:0005829">
    <property type="term" value="C:cytosol"/>
    <property type="evidence" value="ECO:0007669"/>
    <property type="project" value="TreeGrafter"/>
</dbReference>
<evidence type="ECO:0000313" key="8">
    <source>
        <dbReference type="EMBL" id="MRZ50316.1"/>
    </source>
</evidence>
<dbReference type="Pfam" id="PF00216">
    <property type="entry name" value="Bac_DNA_binding"/>
    <property type="match status" value="1"/>
</dbReference>
<keyword evidence="3 6" id="KW-0238">DNA-binding</keyword>
<dbReference type="Gene3D" id="4.10.520.10">
    <property type="entry name" value="IHF-like DNA-binding proteins"/>
    <property type="match status" value="1"/>
</dbReference>
<dbReference type="GO" id="GO:0030261">
    <property type="term" value="P:chromosome condensation"/>
    <property type="evidence" value="ECO:0007669"/>
    <property type="project" value="UniProtKB-KW"/>
</dbReference>
<evidence type="ECO:0000313" key="16">
    <source>
        <dbReference type="Proteomes" id="UP000441609"/>
    </source>
</evidence>
<dbReference type="Proteomes" id="UP000095591">
    <property type="component" value="Unassembled WGS sequence"/>
</dbReference>
<dbReference type="PROSITE" id="PS00045">
    <property type="entry name" value="HISTONE_LIKE"/>
    <property type="match status" value="1"/>
</dbReference>
<evidence type="ECO:0000313" key="10">
    <source>
        <dbReference type="EMBL" id="MSB75415.1"/>
    </source>
</evidence>
<dbReference type="PRINTS" id="PR01727">
    <property type="entry name" value="DNABINDINGHU"/>
</dbReference>
<evidence type="ECO:0000313" key="7">
    <source>
        <dbReference type="EMBL" id="MRY95079.1"/>
    </source>
</evidence>
<dbReference type="CDD" id="cd13832">
    <property type="entry name" value="IHF"/>
    <property type="match status" value="1"/>
</dbReference>
<protein>
    <submittedName>
        <fullName evidence="6">HU family DNA-binding protein</fullName>
    </submittedName>
    <submittedName>
        <fullName evidence="5">Integration host factor subunit alpha</fullName>
    </submittedName>
</protein>
<dbReference type="Proteomes" id="UP001210126">
    <property type="component" value="Unassembled WGS sequence"/>
</dbReference>
<dbReference type="SMART" id="SM00411">
    <property type="entry name" value="BHL"/>
    <property type="match status" value="1"/>
</dbReference>
<dbReference type="EMBL" id="CYXP01000011">
    <property type="protein sequence ID" value="CUN32280.1"/>
    <property type="molecule type" value="Genomic_DNA"/>
</dbReference>
<dbReference type="GO" id="GO:0030527">
    <property type="term" value="F:structural constituent of chromatin"/>
    <property type="evidence" value="ECO:0007669"/>
    <property type="project" value="InterPro"/>
</dbReference>
<dbReference type="GO" id="GO:0003677">
    <property type="term" value="F:DNA binding"/>
    <property type="evidence" value="ECO:0007669"/>
    <property type="project" value="UniProtKB-KW"/>
</dbReference>
<reference evidence="14 15" key="3">
    <citation type="journal article" date="2019" name="Nat. Med.">
        <title>A library of human gut bacterial isolates paired with longitudinal multiomics data enables mechanistic microbiome research.</title>
        <authorList>
            <person name="Poyet M."/>
            <person name="Groussin M."/>
            <person name="Gibbons S.M."/>
            <person name="Avila-Pacheco J."/>
            <person name="Jiang X."/>
            <person name="Kearney S.M."/>
            <person name="Perrotta A.R."/>
            <person name="Berdy B."/>
            <person name="Zhao S."/>
            <person name="Lieberman T.D."/>
            <person name="Swanson P.K."/>
            <person name="Smith M."/>
            <person name="Roesemann S."/>
            <person name="Alexander J.E."/>
            <person name="Rich S.A."/>
            <person name="Livny J."/>
            <person name="Vlamakis H."/>
            <person name="Clish C."/>
            <person name="Bullock K."/>
            <person name="Deik A."/>
            <person name="Scott J."/>
            <person name="Pierce K.A."/>
            <person name="Xavier R.J."/>
            <person name="Alm E.J."/>
        </authorList>
    </citation>
    <scope>NUCLEOTIDE SEQUENCE [LARGE SCALE GENOMIC DNA]</scope>
    <source>
        <strain evidence="9 14">BIOML-A2</strain>
        <strain evidence="10 16">BIOML-A20</strain>
        <strain evidence="8 15">BIOML-A32</strain>
        <strain evidence="7 17">BIOML-A9</strain>
    </source>
</reference>
<reference evidence="5 12" key="1">
    <citation type="submission" date="2015-09" db="EMBL/GenBank/DDBJ databases">
        <authorList>
            <consortium name="Pathogen Informatics"/>
        </authorList>
    </citation>
    <scope>NUCLEOTIDE SEQUENCE [LARGE SCALE GENOMIC DNA]</scope>
    <source>
        <strain evidence="5 12">2789STDY5608872</strain>
    </source>
</reference>
<dbReference type="EMBL" id="JAQMPJ010000014">
    <property type="protein sequence ID" value="MDB9006203.1"/>
    <property type="molecule type" value="Genomic_DNA"/>
</dbReference>
<evidence type="ECO:0000313" key="17">
    <source>
        <dbReference type="Proteomes" id="UP000461276"/>
    </source>
</evidence>
<dbReference type="Proteomes" id="UP000461276">
    <property type="component" value="Unassembled WGS sequence"/>
</dbReference>
<dbReference type="EMBL" id="WKMC01000005">
    <property type="protein sequence ID" value="MRZ50316.1"/>
    <property type="molecule type" value="Genomic_DNA"/>
</dbReference>
<dbReference type="Proteomes" id="UP000432516">
    <property type="component" value="Unassembled WGS sequence"/>
</dbReference>
<evidence type="ECO:0000313" key="11">
    <source>
        <dbReference type="EMBL" id="RHD74600.1"/>
    </source>
</evidence>
<organism evidence="5 12">
    <name type="scientific">Parabacteroides distasonis</name>
    <dbReference type="NCBI Taxonomy" id="823"/>
    <lineage>
        <taxon>Bacteria</taxon>
        <taxon>Pseudomonadati</taxon>
        <taxon>Bacteroidota</taxon>
        <taxon>Bacteroidia</taxon>
        <taxon>Bacteroidales</taxon>
        <taxon>Tannerellaceae</taxon>
        <taxon>Parabacteroides</taxon>
    </lineage>
</organism>
<dbReference type="EMBL" id="WKMY01000015">
    <property type="protein sequence ID" value="MRY95079.1"/>
    <property type="molecule type" value="Genomic_DNA"/>
</dbReference>
<evidence type="ECO:0000313" key="9">
    <source>
        <dbReference type="EMBL" id="MRZ56894.1"/>
    </source>
</evidence>
<evidence type="ECO:0000256" key="3">
    <source>
        <dbReference type="ARBA" id="ARBA00023125"/>
    </source>
</evidence>
<evidence type="ECO:0000313" key="12">
    <source>
        <dbReference type="Proteomes" id="UP000095591"/>
    </source>
</evidence>
<gene>
    <name evidence="5" type="primary">ihfA</name>
    <name evidence="11" type="ORF">DW782_12055</name>
    <name evidence="5" type="ORF">ERS852429_03980</name>
    <name evidence="8" type="ORF">GKD66_08775</name>
    <name evidence="7" type="ORF">GKD67_17955</name>
    <name evidence="9" type="ORF">GKD68_19540</name>
    <name evidence="10" type="ORF">GKD70_19320</name>
    <name evidence="6" type="ORF">PN599_14470</name>
</gene>
<comment type="similarity">
    <text evidence="1 4">Belongs to the bacterial histone-like protein family.</text>
</comment>
<keyword evidence="2" id="KW-0226">DNA condensation</keyword>
<evidence type="ECO:0000256" key="2">
    <source>
        <dbReference type="ARBA" id="ARBA00023067"/>
    </source>
</evidence>
<dbReference type="InterPro" id="IPR000119">
    <property type="entry name" value="Hist_DNA-bd"/>
</dbReference>
<evidence type="ECO:0000313" key="15">
    <source>
        <dbReference type="Proteomes" id="UP000441358"/>
    </source>
</evidence>
<dbReference type="InterPro" id="IPR020816">
    <property type="entry name" value="Histone-like_DNA-bd_CS"/>
</dbReference>
<evidence type="ECO:0000313" key="6">
    <source>
        <dbReference type="EMBL" id="MDB9006203.1"/>
    </source>
</evidence>
<proteinExistence type="inferred from homology"/>
<reference evidence="6" key="4">
    <citation type="submission" date="2023-01" db="EMBL/GenBank/DDBJ databases">
        <title>Human gut microbiome strain richness.</title>
        <authorList>
            <person name="Chen-Liaw A."/>
        </authorList>
    </citation>
    <scope>NUCLEOTIDE SEQUENCE</scope>
    <source>
        <strain evidence="6">RTP21484st1_E5_RTP21484_190118</strain>
    </source>
</reference>
<dbReference type="Proteomes" id="UP000284660">
    <property type="component" value="Unassembled WGS sequence"/>
</dbReference>
<evidence type="ECO:0000256" key="4">
    <source>
        <dbReference type="RuleBase" id="RU003939"/>
    </source>
</evidence>
<evidence type="ECO:0000256" key="1">
    <source>
        <dbReference type="ARBA" id="ARBA00010529"/>
    </source>
</evidence>
<dbReference type="AlphaFoldDB" id="A0A173VZV0"/>
<accession>A0A173VZV0</accession>
<dbReference type="PANTHER" id="PTHR33175">
    <property type="entry name" value="DNA-BINDING PROTEIN HU"/>
    <property type="match status" value="1"/>
</dbReference>
<dbReference type="Proteomes" id="UP000441358">
    <property type="component" value="Unassembled WGS sequence"/>
</dbReference>
<dbReference type="OrthoDB" id="9811567at2"/>
<reference evidence="11 13" key="2">
    <citation type="submission" date="2018-08" db="EMBL/GenBank/DDBJ databases">
        <title>A genome reference for cultivated species of the human gut microbiota.</title>
        <authorList>
            <person name="Zou Y."/>
            <person name="Xue W."/>
            <person name="Luo G."/>
        </authorList>
    </citation>
    <scope>NUCLEOTIDE SEQUENCE [LARGE SCALE GENOMIC DNA]</scope>
    <source>
        <strain evidence="11 13">AM30-4</strain>
    </source>
</reference>
<dbReference type="PANTHER" id="PTHR33175:SF3">
    <property type="entry name" value="DNA-BINDING PROTEIN HU-BETA"/>
    <property type="match status" value="1"/>
</dbReference>
<evidence type="ECO:0000313" key="13">
    <source>
        <dbReference type="Proteomes" id="UP000284660"/>
    </source>
</evidence>
<evidence type="ECO:0000313" key="14">
    <source>
        <dbReference type="Proteomes" id="UP000432516"/>
    </source>
</evidence>
<dbReference type="RefSeq" id="WP_008780759.1">
    <property type="nucleotide sequence ID" value="NZ_CABMKT010000001.1"/>
</dbReference>
<dbReference type="EMBL" id="QSJN01000006">
    <property type="protein sequence ID" value="RHD74600.1"/>
    <property type="molecule type" value="Genomic_DNA"/>
</dbReference>
<dbReference type="InterPro" id="IPR010992">
    <property type="entry name" value="IHF-like_DNA-bd_dom_sf"/>
</dbReference>
<dbReference type="Proteomes" id="UP000441609">
    <property type="component" value="Unassembled WGS sequence"/>
</dbReference>
<dbReference type="EMBL" id="WKNE01000024">
    <property type="protein sequence ID" value="MRZ56894.1"/>
    <property type="molecule type" value="Genomic_DNA"/>
</dbReference>
<dbReference type="EMBL" id="WKMO01000023">
    <property type="protein sequence ID" value="MSB75415.1"/>
    <property type="molecule type" value="Genomic_DNA"/>
</dbReference>
<sequence length="91" mass="9981">MNRGELVQSLVEETGLPKNVVRAVVNALPTVVAKGIREGESISMKGFGSFVPWQQSERLARNPKTGEEVMITPRVSVKFKAGSDLLKELNE</sequence>
<evidence type="ECO:0000313" key="5">
    <source>
        <dbReference type="EMBL" id="CUN32280.1"/>
    </source>
</evidence>
<dbReference type="SUPFAM" id="SSF47729">
    <property type="entry name" value="IHF-like DNA-binding proteins"/>
    <property type="match status" value="1"/>
</dbReference>